<gene>
    <name evidence="2" type="ORF">MQE35_12275</name>
</gene>
<feature type="transmembrane region" description="Helical" evidence="1">
    <location>
        <begin position="134"/>
        <end position="155"/>
    </location>
</feature>
<feature type="transmembrane region" description="Helical" evidence="1">
    <location>
        <begin position="7"/>
        <end position="25"/>
    </location>
</feature>
<feature type="transmembrane region" description="Helical" evidence="1">
    <location>
        <begin position="63"/>
        <end position="82"/>
    </location>
</feature>
<name>A0A9E7CYC7_9FLAO</name>
<proteinExistence type="predicted"/>
<dbReference type="Proteomes" id="UP000831290">
    <property type="component" value="Chromosome"/>
</dbReference>
<organism evidence="2 3">
    <name type="scientific">Abyssalbus ytuae</name>
    <dbReference type="NCBI Taxonomy" id="2926907"/>
    <lineage>
        <taxon>Bacteria</taxon>
        <taxon>Pseudomonadati</taxon>
        <taxon>Bacteroidota</taxon>
        <taxon>Flavobacteriia</taxon>
        <taxon>Flavobacteriales</taxon>
        <taxon>Flavobacteriaceae</taxon>
        <taxon>Abyssalbus</taxon>
    </lineage>
</organism>
<evidence type="ECO:0000256" key="1">
    <source>
        <dbReference type="SAM" id="Phobius"/>
    </source>
</evidence>
<dbReference type="KEGG" id="fbm:MQE35_12275"/>
<protein>
    <submittedName>
        <fullName evidence="2">DUF1361 domain-containing protein</fullName>
    </submittedName>
</protein>
<feature type="transmembrane region" description="Helical" evidence="1">
    <location>
        <begin position="31"/>
        <end position="51"/>
    </location>
</feature>
<keyword evidence="1" id="KW-0812">Transmembrane</keyword>
<keyword evidence="3" id="KW-1185">Reference proteome</keyword>
<reference evidence="2" key="1">
    <citation type="submission" date="2022-03" db="EMBL/GenBank/DDBJ databases">
        <title>Description of Abyssus ytuae gen. nov., sp. nov., a novel member of the family Flavobacteriaceae isolated from the sediment of Mariana Trench.</title>
        <authorList>
            <person name="Zhang J."/>
            <person name="Xu X."/>
        </authorList>
    </citation>
    <scope>NUCLEOTIDE SEQUENCE</scope>
    <source>
        <strain evidence="2">MT3330</strain>
    </source>
</reference>
<keyword evidence="1" id="KW-0472">Membrane</keyword>
<feature type="transmembrane region" description="Helical" evidence="1">
    <location>
        <begin position="94"/>
        <end position="113"/>
    </location>
</feature>
<dbReference type="AlphaFoldDB" id="A0A9E7CYC7"/>
<dbReference type="Pfam" id="PF07099">
    <property type="entry name" value="DUF1361"/>
    <property type="match status" value="1"/>
</dbReference>
<feature type="transmembrane region" description="Helical" evidence="1">
    <location>
        <begin position="186"/>
        <end position="205"/>
    </location>
</feature>
<dbReference type="InterPro" id="IPR009793">
    <property type="entry name" value="DUF1361"/>
</dbReference>
<dbReference type="RefSeq" id="WP_255841712.1">
    <property type="nucleotide sequence ID" value="NZ_CP094358.1"/>
</dbReference>
<evidence type="ECO:0000313" key="3">
    <source>
        <dbReference type="Proteomes" id="UP000831290"/>
    </source>
</evidence>
<evidence type="ECO:0000313" key="2">
    <source>
        <dbReference type="EMBL" id="UOB16510.1"/>
    </source>
</evidence>
<sequence length="223" mass="26078">MKNIHLYLILSIIFSLLLLFFRIFLTHSVFYSFLVWNLILAAIPLFVTIIIDKSNLVKHNKVLFFAGFIFWILFLPNSPYILTDFVHFKLSSPMPVWFDILLLISFSFNGLILGIISMIKMQKILSPYLSVKKLLILMLAVSILCGFGIYLGRFLRYNSWDMLTSPELIITEVYHRIMYPFKHLKTWGVTFGFGGLVWLTFNVTNEITKLNLNQKPYKNQDAF</sequence>
<keyword evidence="1" id="KW-1133">Transmembrane helix</keyword>
<dbReference type="EMBL" id="CP094358">
    <property type="protein sequence ID" value="UOB16510.1"/>
    <property type="molecule type" value="Genomic_DNA"/>
</dbReference>
<accession>A0A9E7CYC7</accession>